<feature type="repeat" description="WD" evidence="2">
    <location>
        <begin position="519"/>
        <end position="560"/>
    </location>
</feature>
<dbReference type="AlphaFoldDB" id="A0AAE1CV10"/>
<dbReference type="InterPro" id="IPR001680">
    <property type="entry name" value="WD40_rpt"/>
</dbReference>
<accession>A0AAE1CV10</accession>
<feature type="repeat" description="WD" evidence="2">
    <location>
        <begin position="385"/>
        <end position="426"/>
    </location>
</feature>
<dbReference type="SMART" id="SM00320">
    <property type="entry name" value="WD40"/>
    <property type="match status" value="13"/>
</dbReference>
<name>A0AAE1CV10_9GAST</name>
<dbReference type="InterPro" id="IPR036322">
    <property type="entry name" value="WD40_repeat_dom_sf"/>
</dbReference>
<keyword evidence="2" id="KW-0853">WD repeat</keyword>
<evidence type="ECO:0000256" key="2">
    <source>
        <dbReference type="PROSITE-ProRule" id="PRU00221"/>
    </source>
</evidence>
<dbReference type="InterPro" id="IPR015943">
    <property type="entry name" value="WD40/YVTN_repeat-like_dom_sf"/>
</dbReference>
<keyword evidence="5" id="KW-1185">Reference proteome</keyword>
<dbReference type="Gene3D" id="2.130.10.10">
    <property type="entry name" value="YVTN repeat-like/Quinoprotein amine dehydrogenase"/>
    <property type="match status" value="4"/>
</dbReference>
<evidence type="ECO:0000313" key="4">
    <source>
        <dbReference type="EMBL" id="KAK3736910.1"/>
    </source>
</evidence>
<evidence type="ECO:0000256" key="3">
    <source>
        <dbReference type="SAM" id="MobiDB-lite"/>
    </source>
</evidence>
<reference evidence="4" key="1">
    <citation type="journal article" date="2023" name="G3 (Bethesda)">
        <title>A reference genome for the long-term kleptoplast-retaining sea slug Elysia crispata morphotype clarki.</title>
        <authorList>
            <person name="Eastman K.E."/>
            <person name="Pendleton A.L."/>
            <person name="Shaikh M.A."/>
            <person name="Suttiyut T."/>
            <person name="Ogas R."/>
            <person name="Tomko P."/>
            <person name="Gavelis G."/>
            <person name="Widhalm J.R."/>
            <person name="Wisecaver J.H."/>
        </authorList>
    </citation>
    <scope>NUCLEOTIDE SEQUENCE</scope>
    <source>
        <strain evidence="4">ECLA1</strain>
    </source>
</reference>
<organism evidence="4 5">
    <name type="scientific">Elysia crispata</name>
    <name type="common">lettuce slug</name>
    <dbReference type="NCBI Taxonomy" id="231223"/>
    <lineage>
        <taxon>Eukaryota</taxon>
        <taxon>Metazoa</taxon>
        <taxon>Spiralia</taxon>
        <taxon>Lophotrochozoa</taxon>
        <taxon>Mollusca</taxon>
        <taxon>Gastropoda</taxon>
        <taxon>Heterobranchia</taxon>
        <taxon>Euthyneura</taxon>
        <taxon>Panpulmonata</taxon>
        <taxon>Sacoglossa</taxon>
        <taxon>Placobranchoidea</taxon>
        <taxon>Plakobranchidae</taxon>
        <taxon>Elysia</taxon>
    </lineage>
</organism>
<feature type="repeat" description="WD" evidence="2">
    <location>
        <begin position="968"/>
        <end position="999"/>
    </location>
</feature>
<feature type="compositionally biased region" description="Polar residues" evidence="3">
    <location>
        <begin position="1185"/>
        <end position="1223"/>
    </location>
</feature>
<evidence type="ECO:0000256" key="1">
    <source>
        <dbReference type="ARBA" id="ARBA00022737"/>
    </source>
</evidence>
<proteinExistence type="predicted"/>
<dbReference type="PANTHER" id="PTHR44324">
    <property type="entry name" value="WD40 REPEAT DOMAIN 95"/>
    <property type="match status" value="1"/>
</dbReference>
<dbReference type="Pfam" id="PF00400">
    <property type="entry name" value="WD40"/>
    <property type="match status" value="2"/>
</dbReference>
<dbReference type="Proteomes" id="UP001283361">
    <property type="component" value="Unassembled WGS sequence"/>
</dbReference>
<sequence length="1245" mass="140688">MSTIADGGGEDPQRPYTVGTFQVKLNKFEELIRDVTYQDAEATPEERRQWITENLRFDQFCEKIRDLFGSDIKNQDLKSIYRKISTNPDAKVDWSELFGYFQAAGDEEEITVGEEISVFMVSKKKRVGEAAGDKKRRDSVQCLKYIPTLDSYISCSQKGAISVWTGKLRLQSCVDIHEPAWVTGCDYLPGMRRVACCTERSIAIWDNRAKGKTQSLFTVKPIEHSPQCLACLPNTSGSPEDRMLYGDDQGYVNLITILAKDLTMKNSKGDKRGSSSNTLSYVIEPNKLSKPIVRRKLHDDWVLMVKYFPDLRCFASCSPSSSMSFVLEEVDRIFQLNEEPRGVGIPKGVNCFDFCARANIIATGGVDKVIRVWHPHIFSRPTGKLLGHLFTIIDIAINERDQHIISLSTARVFRVWDIHTLTCLQIFTDNEERPGEKRIYSMIFDNKHERLLTGSSVIDTWPLTRAVQDTMQVPHTHDRAVVQILFNKDLNQVVSVCTESVIKVWEMETGKIVYSIPEAHGPNIEVTCIALDKTGYRLVSGAFDGSMKVWDFGAGQLLKAKNSTTTSVDDDLSITGIVYNKVADDYFIITSGWNNSVRIYLDAGDSNELQLLQEFSDNFILLRDRSRQASRPSITGSVTGGIESPTREPFPATDPLPDIGQPKAQVTNLNEREHQLLVDHEVTCMAPITDDLVATGCTNGNIIFWSIKGLAVDKVYILPEEVGDKIKSAKTPVDRKVNQICLLIHKTRRVDPAYFQKMTKKHQDTDLQSTISGRSHLSRKARTSLTERAATKEFQTEMSQMMNDLTAKVEGHEPPEGSKSEEKEKVEGEDETVTADTKTEEESGTEEKKEESIFKDEEEEDLDQVDAAVQAMNDPDAKMIVDTYDPIIVSVHQDSYIRFWDMEGMILREVSPLTRRTGVPVTAVCHDADVNILVTGDSKGYLTMWDVRQFLEDPQTEDPNCLKQIVCWRAHMSKIVSLVYVDVQKAIYSSSLDGSVRVWYGSKGRFVGFFGQHRPFNFPASEDAVNNSVLPFDINEGPVAPVKRKSASHKIRSVQKFDYPLVFDKHRWEPFRRSAYYAKRHQVLRPEDKKFFAALIKPKAYNSHLESFTTAEKNTGAVFRALPVYRVRTPEKPKTPDISFKISDDDDEMYGRPAGGKGIHNFKKATDKLRHIPPVRSRRGKVMWNCNTNNNSKSVSRSTNFTPRGEGSNSQQQTTRLSTNSLSPFPRLSHNATRLSNVSTNSYRK</sequence>
<dbReference type="InterPro" id="IPR051242">
    <property type="entry name" value="WD-EF-hand_domain"/>
</dbReference>
<evidence type="ECO:0008006" key="6">
    <source>
        <dbReference type="Google" id="ProtNLM"/>
    </source>
</evidence>
<protein>
    <recommendedName>
        <fullName evidence="6">WD repeat-containing protein 64</fullName>
    </recommendedName>
</protein>
<feature type="compositionally biased region" description="Polar residues" evidence="3">
    <location>
        <begin position="766"/>
        <end position="775"/>
    </location>
</feature>
<keyword evidence="1" id="KW-0677">Repeat</keyword>
<evidence type="ECO:0000313" key="5">
    <source>
        <dbReference type="Proteomes" id="UP001283361"/>
    </source>
</evidence>
<feature type="compositionally biased region" description="Basic and acidic residues" evidence="3">
    <location>
        <begin position="809"/>
        <end position="826"/>
    </location>
</feature>
<feature type="region of interest" description="Disordered" evidence="3">
    <location>
        <begin position="761"/>
        <end position="788"/>
    </location>
</feature>
<dbReference type="PANTHER" id="PTHR44324:SF2">
    <property type="entry name" value="WD REPEAT-CONTAINING PROTEIN 64"/>
    <property type="match status" value="1"/>
</dbReference>
<dbReference type="PROSITE" id="PS50294">
    <property type="entry name" value="WD_REPEATS_REGION"/>
    <property type="match status" value="1"/>
</dbReference>
<gene>
    <name evidence="4" type="ORF">RRG08_000654</name>
</gene>
<feature type="region of interest" description="Disordered" evidence="3">
    <location>
        <begin position="631"/>
        <end position="661"/>
    </location>
</feature>
<feature type="compositionally biased region" description="Polar residues" evidence="3">
    <location>
        <begin position="1230"/>
        <end position="1245"/>
    </location>
</feature>
<comment type="caution">
    <text evidence="4">The sequence shown here is derived from an EMBL/GenBank/DDBJ whole genome shotgun (WGS) entry which is preliminary data.</text>
</comment>
<dbReference type="PROSITE" id="PS50082">
    <property type="entry name" value="WD_REPEATS_2"/>
    <property type="match status" value="4"/>
</dbReference>
<feature type="region of interest" description="Disordered" evidence="3">
    <location>
        <begin position="809"/>
        <end position="861"/>
    </location>
</feature>
<feature type="compositionally biased region" description="Basic and acidic residues" evidence="3">
    <location>
        <begin position="837"/>
        <end position="855"/>
    </location>
</feature>
<dbReference type="EMBL" id="JAWDGP010006684">
    <property type="protein sequence ID" value="KAK3736910.1"/>
    <property type="molecule type" value="Genomic_DNA"/>
</dbReference>
<feature type="repeat" description="WD" evidence="2">
    <location>
        <begin position="474"/>
        <end position="515"/>
    </location>
</feature>
<feature type="region of interest" description="Disordered" evidence="3">
    <location>
        <begin position="1175"/>
        <end position="1245"/>
    </location>
</feature>
<dbReference type="SUPFAM" id="SSF50978">
    <property type="entry name" value="WD40 repeat-like"/>
    <property type="match status" value="3"/>
</dbReference>
<feature type="region of interest" description="Disordered" evidence="3">
    <location>
        <begin position="1136"/>
        <end position="1159"/>
    </location>
</feature>